<evidence type="ECO:0000256" key="1">
    <source>
        <dbReference type="SAM" id="Phobius"/>
    </source>
</evidence>
<dbReference type="OrthoDB" id="67407at2759"/>
<feature type="transmembrane region" description="Helical" evidence="1">
    <location>
        <begin position="356"/>
        <end position="377"/>
    </location>
</feature>
<keyword evidence="1" id="KW-0472">Membrane</keyword>
<feature type="transmembrane region" description="Helical" evidence="1">
    <location>
        <begin position="180"/>
        <end position="202"/>
    </location>
</feature>
<keyword evidence="1" id="KW-0812">Transmembrane</keyword>
<evidence type="ECO:0000313" key="2">
    <source>
        <dbReference type="EMBL" id="ETW02116.1"/>
    </source>
</evidence>
<dbReference type="VEuPathDB" id="FungiDB:H310_05708"/>
<dbReference type="EMBL" id="KI913961">
    <property type="protein sequence ID" value="ETW02116.1"/>
    <property type="molecule type" value="Genomic_DNA"/>
</dbReference>
<dbReference type="GeneID" id="20082758"/>
<keyword evidence="1" id="KW-1133">Transmembrane helix</keyword>
<name>A0A024U6Q8_9STRA</name>
<sequence length="577" mass="63424">MSLSIPTAAAAAVVCPTRQGQQHDGAAILTPKLQSPHSQYQPSTSKAVASGDGNVVRGSFPSNTSVVLLQHARSETPSLPLEHDAAAIASSGHRMCLHGTWTLLSSVAIAATFVCVIVFFGTNGALFLSSYLVSILNYEMSWYSYAIIQTLLRPFQLYFEMDVLAPYRDTRKATTVADSWGARAGISASVMTVIVSALVMLLSSGFVAVLQLFANLWPSTSTFFLILAYVASTSFVAVVCAMLTPTPMDGVILLLQQFSFSMYSLNSFFDFRESVDNTVRQFVLIEGGYSIAVTFVPIVILRILRSTEIARTGLTLLLDLFCLQYIPSLLMLFGAMVDQLLQPDINPVTGIPDQGLFVVVSCFLVLWTTDLTTALLPSPSQPGSWVKQWTVVLVGIVASILANVVVKVGIAPAEIPLLEWYHIVLMVLGSCLYHVGAMFATLLRSLAKNDASLRTKWLVRVHYFLLLGFFLAVYERVEWSSAYSTTLNADIAHLVQKWQRLDNVSYNEYQDSQNRYDFLASVVRIFQNVNMPYTPDELSGMFVQTTQRFLVDVGTCIVESIEANVTGKECFSGFPNL</sequence>
<feature type="transmembrane region" description="Helical" evidence="1">
    <location>
        <begin position="457"/>
        <end position="474"/>
    </location>
</feature>
<accession>A0A024U6Q8</accession>
<feature type="transmembrane region" description="Helical" evidence="1">
    <location>
        <begin position="389"/>
        <end position="408"/>
    </location>
</feature>
<dbReference type="RefSeq" id="XP_008868721.1">
    <property type="nucleotide sequence ID" value="XM_008870499.1"/>
</dbReference>
<feature type="transmembrane region" description="Helical" evidence="1">
    <location>
        <begin position="222"/>
        <end position="244"/>
    </location>
</feature>
<feature type="transmembrane region" description="Helical" evidence="1">
    <location>
        <begin position="281"/>
        <end position="304"/>
    </location>
</feature>
<feature type="transmembrane region" description="Helical" evidence="1">
    <location>
        <begin position="101"/>
        <end position="122"/>
    </location>
</feature>
<feature type="transmembrane region" description="Helical" evidence="1">
    <location>
        <begin position="316"/>
        <end position="336"/>
    </location>
</feature>
<organism evidence="2">
    <name type="scientific">Aphanomyces invadans</name>
    <dbReference type="NCBI Taxonomy" id="157072"/>
    <lineage>
        <taxon>Eukaryota</taxon>
        <taxon>Sar</taxon>
        <taxon>Stramenopiles</taxon>
        <taxon>Oomycota</taxon>
        <taxon>Saprolegniomycetes</taxon>
        <taxon>Saprolegniales</taxon>
        <taxon>Verrucalvaceae</taxon>
        <taxon>Aphanomyces</taxon>
    </lineage>
</organism>
<proteinExistence type="predicted"/>
<gene>
    <name evidence="2" type="ORF">H310_05708</name>
</gene>
<reference evidence="2" key="1">
    <citation type="submission" date="2013-12" db="EMBL/GenBank/DDBJ databases">
        <title>The Genome Sequence of Aphanomyces invadans NJM9701.</title>
        <authorList>
            <consortium name="The Broad Institute Genomics Platform"/>
            <person name="Russ C."/>
            <person name="Tyler B."/>
            <person name="van West P."/>
            <person name="Dieguez-Uribeondo J."/>
            <person name="Young S.K."/>
            <person name="Zeng Q."/>
            <person name="Gargeya S."/>
            <person name="Fitzgerald M."/>
            <person name="Abouelleil A."/>
            <person name="Alvarado L."/>
            <person name="Chapman S.B."/>
            <person name="Gainer-Dewar J."/>
            <person name="Goldberg J."/>
            <person name="Griggs A."/>
            <person name="Gujja S."/>
            <person name="Hansen M."/>
            <person name="Howarth C."/>
            <person name="Imamovic A."/>
            <person name="Ireland A."/>
            <person name="Larimer J."/>
            <person name="McCowan C."/>
            <person name="Murphy C."/>
            <person name="Pearson M."/>
            <person name="Poon T.W."/>
            <person name="Priest M."/>
            <person name="Roberts A."/>
            <person name="Saif S."/>
            <person name="Shea T."/>
            <person name="Sykes S."/>
            <person name="Wortman J."/>
            <person name="Nusbaum C."/>
            <person name="Birren B."/>
        </authorList>
    </citation>
    <scope>NUCLEOTIDE SEQUENCE [LARGE SCALE GENOMIC DNA]</scope>
    <source>
        <strain evidence="2">NJM9701</strain>
    </source>
</reference>
<dbReference type="AlphaFoldDB" id="A0A024U6Q8"/>
<protein>
    <submittedName>
        <fullName evidence="2">Uncharacterized protein</fullName>
    </submittedName>
</protein>
<feature type="transmembrane region" description="Helical" evidence="1">
    <location>
        <begin position="420"/>
        <end position="445"/>
    </location>
</feature>